<feature type="domain" description="HTH cro/C1-type" evidence="1">
    <location>
        <begin position="36"/>
        <end position="89"/>
    </location>
</feature>
<sequence>MTTIKFDDYLKEQLKDPEFKKGFEAESAKLESAVALMKAREAAGLTQQELAAKASVPQSTVARIERGDNTSFDTLSKLAFALGKKLEVNFN</sequence>
<dbReference type="Gene3D" id="1.10.260.40">
    <property type="entry name" value="lambda repressor-like DNA-binding domains"/>
    <property type="match status" value="1"/>
</dbReference>
<evidence type="ECO:0000313" key="3">
    <source>
        <dbReference type="Proteomes" id="UP000436655"/>
    </source>
</evidence>
<evidence type="ECO:0000259" key="1">
    <source>
        <dbReference type="PROSITE" id="PS50943"/>
    </source>
</evidence>
<dbReference type="PROSITE" id="PS50943">
    <property type="entry name" value="HTH_CROC1"/>
    <property type="match status" value="1"/>
</dbReference>
<evidence type="ECO:0000313" key="2">
    <source>
        <dbReference type="EMBL" id="MQS44687.1"/>
    </source>
</evidence>
<dbReference type="Proteomes" id="UP000436655">
    <property type="component" value="Unassembled WGS sequence"/>
</dbReference>
<dbReference type="EMBL" id="VDFN01000002">
    <property type="protein sequence ID" value="MQS44687.1"/>
    <property type="molecule type" value="Genomic_DNA"/>
</dbReference>
<dbReference type="SUPFAM" id="SSF47413">
    <property type="entry name" value="lambda repressor-like DNA-binding domains"/>
    <property type="match status" value="1"/>
</dbReference>
<dbReference type="InterPro" id="IPR010982">
    <property type="entry name" value="Lambda_DNA-bd_dom_sf"/>
</dbReference>
<dbReference type="InterPro" id="IPR001387">
    <property type="entry name" value="Cro/C1-type_HTH"/>
</dbReference>
<dbReference type="RefSeq" id="WP_125704711.1">
    <property type="nucleotide sequence ID" value="NZ_JBHTOO010000002.1"/>
</dbReference>
<dbReference type="Pfam" id="PF01381">
    <property type="entry name" value="HTH_3"/>
    <property type="match status" value="1"/>
</dbReference>
<proteinExistence type="predicted"/>
<protein>
    <submittedName>
        <fullName evidence="2">Helix-turn-helix transcriptional regulator</fullName>
    </submittedName>
</protein>
<dbReference type="SMART" id="SM00530">
    <property type="entry name" value="HTH_XRE"/>
    <property type="match status" value="1"/>
</dbReference>
<name>A0ABW9P6K1_9LACO</name>
<reference evidence="2 3" key="1">
    <citation type="journal article" date="2019" name="Syst. Appl. Microbiol.">
        <title>Polyphasic characterization of two novel Lactobacillus spp. isolated from blown salami packages: Description of Lactobacillus halodurans sp. nov. and Lactobacillus salsicarnum sp. nov.</title>
        <authorList>
            <person name="Schuster J.A."/>
            <person name="Klingl A."/>
            <person name="Vogel R.F."/>
            <person name="Ehrmann M.A."/>
        </authorList>
    </citation>
    <scope>NUCLEOTIDE SEQUENCE [LARGE SCALE GENOMIC DNA]</scope>
    <source>
        <strain evidence="2 3">TMW 1.2098</strain>
    </source>
</reference>
<comment type="caution">
    <text evidence="2">The sequence shown here is derived from an EMBL/GenBank/DDBJ whole genome shotgun (WGS) entry which is preliminary data.</text>
</comment>
<keyword evidence="3" id="KW-1185">Reference proteome</keyword>
<organism evidence="2 3">
    <name type="scientific">Companilactobacillus mishanensis</name>
    <dbReference type="NCBI Taxonomy" id="2486008"/>
    <lineage>
        <taxon>Bacteria</taxon>
        <taxon>Bacillati</taxon>
        <taxon>Bacillota</taxon>
        <taxon>Bacilli</taxon>
        <taxon>Lactobacillales</taxon>
        <taxon>Lactobacillaceae</taxon>
        <taxon>Companilactobacillus</taxon>
    </lineage>
</organism>
<gene>
    <name evidence="2" type="ORF">FHL03_04215</name>
</gene>
<dbReference type="CDD" id="cd00093">
    <property type="entry name" value="HTH_XRE"/>
    <property type="match status" value="1"/>
</dbReference>
<accession>A0ABW9P6K1</accession>